<protein>
    <submittedName>
        <fullName evidence="2">Putative glycoside hydrolase family 128 protein</fullName>
    </submittedName>
</protein>
<keyword evidence="3" id="KW-1185">Reference proteome</keyword>
<proteinExistence type="predicted"/>
<feature type="domain" description="Asl1-like glycosyl hydrolase catalytic" evidence="1">
    <location>
        <begin position="34"/>
        <end position="237"/>
    </location>
</feature>
<evidence type="ECO:0000313" key="2">
    <source>
        <dbReference type="EMBL" id="KKY29855.1"/>
    </source>
</evidence>
<dbReference type="PANTHER" id="PTHR34154">
    <property type="entry name" value="ALKALI-SENSITIVE LINKAGE PROTEIN 1"/>
    <property type="match status" value="1"/>
</dbReference>
<dbReference type="OrthoDB" id="43654at2759"/>
<dbReference type="InterPro" id="IPR024655">
    <property type="entry name" value="Asl1_glyco_hydro_catalytic"/>
</dbReference>
<dbReference type="InterPro" id="IPR053183">
    <property type="entry name" value="ASL1"/>
</dbReference>
<accession>A0A0G2HNS5</accession>
<dbReference type="PANTHER" id="PTHR34154:SF3">
    <property type="entry name" value="ALKALI-SENSITIVE LINKAGE PROTEIN 1"/>
    <property type="match status" value="1"/>
</dbReference>
<dbReference type="EMBL" id="LCUC01000596">
    <property type="protein sequence ID" value="KKY29855.1"/>
    <property type="molecule type" value="Genomic_DNA"/>
</dbReference>
<reference evidence="2 3" key="2">
    <citation type="submission" date="2015-05" db="EMBL/GenBank/DDBJ databases">
        <authorList>
            <person name="Morales-Cruz A."/>
            <person name="Amrine K.C."/>
            <person name="Cantu D."/>
        </authorList>
    </citation>
    <scope>NUCLEOTIDE SEQUENCE [LARGE SCALE GENOMIC DNA]</scope>
    <source>
        <strain evidence="2">DA912</strain>
    </source>
</reference>
<evidence type="ECO:0000313" key="3">
    <source>
        <dbReference type="Proteomes" id="UP000034680"/>
    </source>
</evidence>
<keyword evidence="2" id="KW-0378">Hydrolase</keyword>
<dbReference type="AlphaFoldDB" id="A0A0G2HNS5"/>
<name>A0A0G2HNS5_9PEZI</name>
<dbReference type="Gene3D" id="3.20.20.80">
    <property type="entry name" value="Glycosidases"/>
    <property type="match status" value="1"/>
</dbReference>
<reference evidence="2 3" key="1">
    <citation type="submission" date="2015-05" db="EMBL/GenBank/DDBJ databases">
        <title>Distinctive expansion of gene families associated with plant cell wall degradation and secondary metabolism in the genomes of grapevine trunk pathogens.</title>
        <authorList>
            <person name="Lawrence D.P."/>
            <person name="Travadon R."/>
            <person name="Rolshausen P.E."/>
            <person name="Baumgartner K."/>
        </authorList>
    </citation>
    <scope>NUCLEOTIDE SEQUENCE [LARGE SCALE GENOMIC DNA]</scope>
    <source>
        <strain evidence="2">DA912</strain>
    </source>
</reference>
<dbReference type="GO" id="GO:0009277">
    <property type="term" value="C:fungal-type cell wall"/>
    <property type="evidence" value="ECO:0007669"/>
    <property type="project" value="TreeGrafter"/>
</dbReference>
<evidence type="ECO:0000259" key="1">
    <source>
        <dbReference type="Pfam" id="PF11790"/>
    </source>
</evidence>
<sequence length="249" mass="28704">MVIKKRMLLWDYTNTNSFPQQLDQVPLDNDHPTSSVSNWNAWVPPELKGRAPFRPMIHLVEETQGEKWQWILNSDQPLVLYFNEPERNGISPQQAANIWHSQVLDLRRRGKQLCSPCPAWTDEGRSWLEQFMALVADSPPPPDYLGLHAYNTDAGATMRYLEGMHQRYGLPIIVHEIASVSRNYGEVLAFTVKMANWMDSKDFIYEYAFFGCMGHVADGFVSPEAQLMNPDGSFKDLMYKLMHDQPMHV</sequence>
<comment type="caution">
    <text evidence="2">The sequence shown here is derived from an EMBL/GenBank/DDBJ whole genome shotgun (WGS) entry which is preliminary data.</text>
</comment>
<organism evidence="2 3">
    <name type="scientific">Diaporthe ampelina</name>
    <dbReference type="NCBI Taxonomy" id="1214573"/>
    <lineage>
        <taxon>Eukaryota</taxon>
        <taxon>Fungi</taxon>
        <taxon>Dikarya</taxon>
        <taxon>Ascomycota</taxon>
        <taxon>Pezizomycotina</taxon>
        <taxon>Sordariomycetes</taxon>
        <taxon>Sordariomycetidae</taxon>
        <taxon>Diaporthales</taxon>
        <taxon>Diaporthaceae</taxon>
        <taxon>Diaporthe</taxon>
    </lineage>
</organism>
<dbReference type="Pfam" id="PF11790">
    <property type="entry name" value="Glyco_hydro_cc"/>
    <property type="match status" value="1"/>
</dbReference>
<gene>
    <name evidence="2" type="ORF">UCDDA912_g10214</name>
</gene>
<dbReference type="GO" id="GO:0071966">
    <property type="term" value="P:fungal-type cell wall polysaccharide metabolic process"/>
    <property type="evidence" value="ECO:0007669"/>
    <property type="project" value="TreeGrafter"/>
</dbReference>
<dbReference type="Proteomes" id="UP000034680">
    <property type="component" value="Unassembled WGS sequence"/>
</dbReference>
<dbReference type="SUPFAM" id="SSF51445">
    <property type="entry name" value="(Trans)glycosidases"/>
    <property type="match status" value="1"/>
</dbReference>
<dbReference type="GO" id="GO:0016787">
    <property type="term" value="F:hydrolase activity"/>
    <property type="evidence" value="ECO:0007669"/>
    <property type="project" value="UniProtKB-KW"/>
</dbReference>
<dbReference type="STRING" id="1214573.A0A0G2HNS5"/>
<dbReference type="InterPro" id="IPR017853">
    <property type="entry name" value="GH"/>
</dbReference>